<protein>
    <submittedName>
        <fullName evidence="1">Uncharacterized protein</fullName>
    </submittedName>
</protein>
<organism evidence="1 2">
    <name type="scientific">Lymnaea stagnalis</name>
    <name type="common">Great pond snail</name>
    <name type="synonym">Helix stagnalis</name>
    <dbReference type="NCBI Taxonomy" id="6523"/>
    <lineage>
        <taxon>Eukaryota</taxon>
        <taxon>Metazoa</taxon>
        <taxon>Spiralia</taxon>
        <taxon>Lophotrochozoa</taxon>
        <taxon>Mollusca</taxon>
        <taxon>Gastropoda</taxon>
        <taxon>Heterobranchia</taxon>
        <taxon>Euthyneura</taxon>
        <taxon>Panpulmonata</taxon>
        <taxon>Hygrophila</taxon>
        <taxon>Lymnaeoidea</taxon>
        <taxon>Lymnaeidae</taxon>
        <taxon>Lymnaea</taxon>
    </lineage>
</organism>
<proteinExistence type="predicted"/>
<dbReference type="EMBL" id="CAXITT010000994">
    <property type="protein sequence ID" value="CAL1547503.1"/>
    <property type="molecule type" value="Genomic_DNA"/>
</dbReference>
<evidence type="ECO:0000313" key="2">
    <source>
        <dbReference type="Proteomes" id="UP001497497"/>
    </source>
</evidence>
<name>A0AAV2ILH2_LYMST</name>
<keyword evidence="2" id="KW-1185">Reference proteome</keyword>
<dbReference type="AlphaFoldDB" id="A0AAV2ILH2"/>
<sequence>MGGNGGEDGCVRYHPFKSYHPAYLSPCLRRRFNSSVSLPSLVNIGLALREPSYDRFRLQVEMFARLYQSFVGGHLASDLAPYD</sequence>
<accession>A0AAV2ILH2</accession>
<feature type="non-terminal residue" evidence="1">
    <location>
        <position position="83"/>
    </location>
</feature>
<gene>
    <name evidence="1" type="ORF">GSLYS_00020820001</name>
</gene>
<dbReference type="Proteomes" id="UP001497497">
    <property type="component" value="Unassembled WGS sequence"/>
</dbReference>
<reference evidence="1 2" key="1">
    <citation type="submission" date="2024-04" db="EMBL/GenBank/DDBJ databases">
        <authorList>
            <consortium name="Genoscope - CEA"/>
            <person name="William W."/>
        </authorList>
    </citation>
    <scope>NUCLEOTIDE SEQUENCE [LARGE SCALE GENOMIC DNA]</scope>
</reference>
<comment type="caution">
    <text evidence="1">The sequence shown here is derived from an EMBL/GenBank/DDBJ whole genome shotgun (WGS) entry which is preliminary data.</text>
</comment>
<evidence type="ECO:0000313" key="1">
    <source>
        <dbReference type="EMBL" id="CAL1547503.1"/>
    </source>
</evidence>